<protein>
    <submittedName>
        <fullName evidence="1">Uncharacterized protein</fullName>
    </submittedName>
</protein>
<dbReference type="EMBL" id="JARK01000592">
    <property type="protein sequence ID" value="EYC35723.1"/>
    <property type="molecule type" value="Genomic_DNA"/>
</dbReference>
<sequence>MLSTLNLGPSFSIAQPVTQKTIDSVICGVQKFAHDLRCRCHRGTTVLDRTATAWYHTCIRNDESAQAVHVTPGSLLDTRKTTMKRDTQSRYDDVDCSQAWLPRPLGRTRRFG</sequence>
<evidence type="ECO:0000313" key="2">
    <source>
        <dbReference type="Proteomes" id="UP000024635"/>
    </source>
</evidence>
<keyword evidence="2" id="KW-1185">Reference proteome</keyword>
<dbReference type="Proteomes" id="UP000024635">
    <property type="component" value="Unassembled WGS sequence"/>
</dbReference>
<reference evidence="2" key="1">
    <citation type="journal article" date="2015" name="Nat. Genet.">
        <title>The genome and transcriptome of the zoonotic hookworm Ancylostoma ceylanicum identify infection-specific gene families.</title>
        <authorList>
            <person name="Schwarz E.M."/>
            <person name="Hu Y."/>
            <person name="Antoshechkin I."/>
            <person name="Miller M.M."/>
            <person name="Sternberg P.W."/>
            <person name="Aroian R.V."/>
        </authorList>
    </citation>
    <scope>NUCLEOTIDE SEQUENCE</scope>
    <source>
        <strain evidence="2">HY135</strain>
    </source>
</reference>
<gene>
    <name evidence="1" type="primary">Acey_s0992.g3326</name>
    <name evidence="1" type="ORF">Y032_0992g3326</name>
</gene>
<comment type="caution">
    <text evidence="1">The sequence shown here is derived from an EMBL/GenBank/DDBJ whole genome shotgun (WGS) entry which is preliminary data.</text>
</comment>
<organism evidence="1 2">
    <name type="scientific">Ancylostoma ceylanicum</name>
    <dbReference type="NCBI Taxonomy" id="53326"/>
    <lineage>
        <taxon>Eukaryota</taxon>
        <taxon>Metazoa</taxon>
        <taxon>Ecdysozoa</taxon>
        <taxon>Nematoda</taxon>
        <taxon>Chromadorea</taxon>
        <taxon>Rhabditida</taxon>
        <taxon>Rhabditina</taxon>
        <taxon>Rhabditomorpha</taxon>
        <taxon>Strongyloidea</taxon>
        <taxon>Ancylostomatidae</taxon>
        <taxon>Ancylostomatinae</taxon>
        <taxon>Ancylostoma</taxon>
    </lineage>
</organism>
<evidence type="ECO:0000313" key="1">
    <source>
        <dbReference type="EMBL" id="EYC35723.1"/>
    </source>
</evidence>
<proteinExistence type="predicted"/>
<name>A0A016W9N5_9BILA</name>
<dbReference type="AlphaFoldDB" id="A0A016W9N5"/>
<accession>A0A016W9N5</accession>